<evidence type="ECO:0000256" key="2">
    <source>
        <dbReference type="SAM" id="Coils"/>
    </source>
</evidence>
<dbReference type="Pfam" id="PF14916">
    <property type="entry name" value="CCDC92"/>
    <property type="match status" value="1"/>
</dbReference>
<feature type="domain" description="Coiled coil protein 74 C-terminal" evidence="5">
    <location>
        <begin position="195"/>
        <end position="321"/>
    </location>
</feature>
<evidence type="ECO:0000256" key="3">
    <source>
        <dbReference type="SAM" id="MobiDB-lite"/>
    </source>
</evidence>
<keyword evidence="1 2" id="KW-0175">Coiled coil</keyword>
<feature type="domain" description="CCDC92/74 N-terminal" evidence="4">
    <location>
        <begin position="68"/>
        <end position="119"/>
    </location>
</feature>
<accession>A0ABM0MM53</accession>
<dbReference type="InterPro" id="IPR040370">
    <property type="entry name" value="CCDC74A/CCDC74B/CCDC92"/>
</dbReference>
<sequence>MSSASGYSLPPLHNLPHWSRITTLDKARYPKPFMKDRLQVLPHPQSRREMSLEDGFDIADLADMDPVQRIQYLEKSLEFLKQQHQDVLKSLHEEIDGLKRDNKDLHFKLVMAKGITPKKELSEVSLRSRDASSSSSRSQAQKIDELKKLFLEEEIDNLRGSISEIAKPSRPHSQLQLAVEALNPSLEPLQVHPKSQPPRPPTLEECEMIIRHFQRQNDKQSHELMRLKADLKDVLYSHKWTPDAYLLAKAYVAAEEGDHDPLTGAAKLPKIPFKGQSRKLPEAAFQTREHVSLPALKQTMGNKVVDRKKRVEGLKKQRQRKEVVL</sequence>
<evidence type="ECO:0000313" key="7">
    <source>
        <dbReference type="RefSeq" id="XP_006821094.1"/>
    </source>
</evidence>
<dbReference type="Pfam" id="PF14917">
    <property type="entry name" value="CCDC74_C"/>
    <property type="match status" value="1"/>
</dbReference>
<organism evidence="6 7">
    <name type="scientific">Saccoglossus kowalevskii</name>
    <name type="common">Acorn worm</name>
    <dbReference type="NCBI Taxonomy" id="10224"/>
    <lineage>
        <taxon>Eukaryota</taxon>
        <taxon>Metazoa</taxon>
        <taxon>Hemichordata</taxon>
        <taxon>Enteropneusta</taxon>
        <taxon>Harrimaniidae</taxon>
        <taxon>Saccoglossus</taxon>
    </lineage>
</organism>
<gene>
    <name evidence="7" type="primary">LOC100377585</name>
</gene>
<evidence type="ECO:0000313" key="6">
    <source>
        <dbReference type="Proteomes" id="UP000694865"/>
    </source>
</evidence>
<dbReference type="PANTHER" id="PTHR14882">
    <property type="entry name" value="COILED-COIL DOMAIN-CONTAINING 74A"/>
    <property type="match status" value="1"/>
</dbReference>
<dbReference type="PANTHER" id="PTHR14882:SF5">
    <property type="entry name" value="COILED-COIL DOMAIN CONTAINING 74A"/>
    <property type="match status" value="1"/>
</dbReference>
<keyword evidence="6" id="KW-1185">Reference proteome</keyword>
<feature type="coiled-coil region" evidence="2">
    <location>
        <begin position="81"/>
        <end position="108"/>
    </location>
</feature>
<dbReference type="GeneID" id="100377585"/>
<dbReference type="RefSeq" id="XP_006821094.1">
    <property type="nucleotide sequence ID" value="XM_006821031.1"/>
</dbReference>
<name>A0ABM0MM53_SACKO</name>
<evidence type="ECO:0000259" key="4">
    <source>
        <dbReference type="Pfam" id="PF14916"/>
    </source>
</evidence>
<evidence type="ECO:0000256" key="1">
    <source>
        <dbReference type="ARBA" id="ARBA00023054"/>
    </source>
</evidence>
<proteinExistence type="predicted"/>
<dbReference type="InterPro" id="IPR029422">
    <property type="entry name" value="CCDC74_C"/>
</dbReference>
<reference evidence="7" key="1">
    <citation type="submission" date="2025-08" db="UniProtKB">
        <authorList>
            <consortium name="RefSeq"/>
        </authorList>
    </citation>
    <scope>IDENTIFICATION</scope>
    <source>
        <tissue evidence="7">Testes</tissue>
    </source>
</reference>
<feature type="compositionally biased region" description="Basic and acidic residues" evidence="3">
    <location>
        <begin position="309"/>
        <end position="325"/>
    </location>
</feature>
<feature type="region of interest" description="Disordered" evidence="3">
    <location>
        <begin position="300"/>
        <end position="325"/>
    </location>
</feature>
<dbReference type="Proteomes" id="UP000694865">
    <property type="component" value="Unplaced"/>
</dbReference>
<dbReference type="InterPro" id="IPR039496">
    <property type="entry name" value="CCDC92/74_N"/>
</dbReference>
<protein>
    <submittedName>
        <fullName evidence="7">Coiled-coil domain-containing protein 74B-like isoform X2</fullName>
    </submittedName>
</protein>
<evidence type="ECO:0000259" key="5">
    <source>
        <dbReference type="Pfam" id="PF14917"/>
    </source>
</evidence>